<name>A0ABU7EDZ2_9TELE</name>
<dbReference type="InterPro" id="IPR026784">
    <property type="entry name" value="Coact_PPARg"/>
</dbReference>
<dbReference type="Proteomes" id="UP001352852">
    <property type="component" value="Unassembled WGS sequence"/>
</dbReference>
<evidence type="ECO:0000313" key="2">
    <source>
        <dbReference type="EMBL" id="MED6285486.1"/>
    </source>
</evidence>
<feature type="region of interest" description="Disordered" evidence="1">
    <location>
        <begin position="303"/>
        <end position="335"/>
    </location>
</feature>
<accession>A0ABU7EDZ2</accession>
<dbReference type="PANTHER" id="PTHR15976:SF14">
    <property type="entry name" value="CONSTITUTIVE COACTIVATOR OF PPAR-GAMMA-LIKE PROTEIN 1"/>
    <property type="match status" value="1"/>
</dbReference>
<gene>
    <name evidence="2" type="ORF">CHARACLAT_029803</name>
</gene>
<evidence type="ECO:0000256" key="1">
    <source>
        <dbReference type="SAM" id="MobiDB-lite"/>
    </source>
</evidence>
<sequence>MQSGCPEPGGPPLGGASLMQEGFCGLVAYDSDYALSNIPYFFSAHALKLNRNSKSLTTSQYLMHEVSQELSLDPKCFIIFASLLENQILPEEDLAAFHWNLLGPDHPLACLKVRAHQLVLPPCDVVIKAVAEYARNIPDITSLEAIAKDILRYTQSCPDDRVVHFLRTVEYYSEASQGANFSPQIGGFLSGRTFWSCSTEFCRPKTLLQLFYAFHSQIKTHGSVCGSTQHSTGIAADSALGKTGIQRKPLPCSLKKKILGFCSVVRSSSNQSSQWSPASLQAQWEKALQSRGAPATFLMRRSTPCSAASPNHTEGGSSSTLYSLENNEGLDNTAK</sequence>
<organism evidence="2 3">
    <name type="scientific">Characodon lateralis</name>
    <dbReference type="NCBI Taxonomy" id="208331"/>
    <lineage>
        <taxon>Eukaryota</taxon>
        <taxon>Metazoa</taxon>
        <taxon>Chordata</taxon>
        <taxon>Craniata</taxon>
        <taxon>Vertebrata</taxon>
        <taxon>Euteleostomi</taxon>
        <taxon>Actinopterygii</taxon>
        <taxon>Neopterygii</taxon>
        <taxon>Teleostei</taxon>
        <taxon>Neoteleostei</taxon>
        <taxon>Acanthomorphata</taxon>
        <taxon>Ovalentaria</taxon>
        <taxon>Atherinomorphae</taxon>
        <taxon>Cyprinodontiformes</taxon>
        <taxon>Goodeidae</taxon>
        <taxon>Characodon</taxon>
    </lineage>
</organism>
<dbReference type="EMBL" id="JAHUTJ010053491">
    <property type="protein sequence ID" value="MED6285486.1"/>
    <property type="molecule type" value="Genomic_DNA"/>
</dbReference>
<proteinExistence type="predicted"/>
<comment type="caution">
    <text evidence="2">The sequence shown here is derived from an EMBL/GenBank/DDBJ whole genome shotgun (WGS) entry which is preliminary data.</text>
</comment>
<dbReference type="PANTHER" id="PTHR15976">
    <property type="entry name" value="CONSTITUTIVE COACTIVATOR OF PEROXISOME PROLIFERATOR-ACTIVATED RECEPTOR GAMMA"/>
    <property type="match status" value="1"/>
</dbReference>
<evidence type="ECO:0000313" key="3">
    <source>
        <dbReference type="Proteomes" id="UP001352852"/>
    </source>
</evidence>
<keyword evidence="3" id="KW-1185">Reference proteome</keyword>
<reference evidence="2 3" key="1">
    <citation type="submission" date="2021-06" db="EMBL/GenBank/DDBJ databases">
        <authorList>
            <person name="Palmer J.M."/>
        </authorList>
    </citation>
    <scope>NUCLEOTIDE SEQUENCE [LARGE SCALE GENOMIC DNA]</scope>
    <source>
        <strain evidence="2 3">CL_MEX2019</strain>
        <tissue evidence="2">Muscle</tissue>
    </source>
</reference>
<protein>
    <submittedName>
        <fullName evidence="2">Uncharacterized protein</fullName>
    </submittedName>
</protein>